<dbReference type="EMBL" id="CP000304">
    <property type="protein sequence ID" value="ABP79938.1"/>
    <property type="molecule type" value="Genomic_DNA"/>
</dbReference>
<organism evidence="1 2">
    <name type="scientific">Stutzerimonas stutzeri (strain A1501)</name>
    <name type="common">Pseudomonas stutzeri</name>
    <dbReference type="NCBI Taxonomy" id="379731"/>
    <lineage>
        <taxon>Bacteria</taxon>
        <taxon>Pseudomonadati</taxon>
        <taxon>Pseudomonadota</taxon>
        <taxon>Gammaproteobacteria</taxon>
        <taxon>Pseudomonadales</taxon>
        <taxon>Pseudomonadaceae</taxon>
        <taxon>Stutzerimonas</taxon>
    </lineage>
</organism>
<reference evidence="1 2" key="1">
    <citation type="journal article" date="2008" name="Proc. Natl. Acad. Sci. U.S.A.">
        <title>Nitrogen fixation island and rhizosphere competence traits in the genome of root-associated Pseudomonas stutzeri A1501.</title>
        <authorList>
            <person name="Yan Y."/>
            <person name="Yang J."/>
            <person name="Dou Y."/>
            <person name="Chen M."/>
            <person name="Ping S."/>
            <person name="Peng J."/>
            <person name="Lu W."/>
            <person name="Zhang W."/>
            <person name="Yao Z."/>
            <person name="Li H."/>
            <person name="Liu W."/>
            <person name="He S."/>
            <person name="Geng L."/>
            <person name="Zhang X."/>
            <person name="Yang F."/>
            <person name="Yu H."/>
            <person name="Zhan Y."/>
            <person name="Li D."/>
            <person name="Lin Z."/>
            <person name="Wang Y."/>
            <person name="Elmerich C."/>
            <person name="Lin M."/>
            <person name="Jin Q."/>
        </authorList>
    </citation>
    <scope>NUCLEOTIDE SEQUENCE [LARGE SCALE GENOMIC DNA]</scope>
    <source>
        <strain evidence="1 2">A1501</strain>
    </source>
</reference>
<dbReference type="HOGENOM" id="CLU_112453_0_0_6"/>
<dbReference type="SUPFAM" id="SSF49503">
    <property type="entry name" value="Cupredoxins"/>
    <property type="match status" value="1"/>
</dbReference>
<proteinExistence type="predicted"/>
<dbReference type="InterPro" id="IPR008972">
    <property type="entry name" value="Cupredoxin"/>
</dbReference>
<dbReference type="KEGG" id="psa:PST_2279"/>
<evidence type="ECO:0000313" key="1">
    <source>
        <dbReference type="EMBL" id="ABP79938.1"/>
    </source>
</evidence>
<dbReference type="Gene3D" id="2.60.40.420">
    <property type="entry name" value="Cupredoxins - blue copper proteins"/>
    <property type="match status" value="1"/>
</dbReference>
<accession>A4VLT7</accession>
<protein>
    <submittedName>
        <fullName evidence="1">Uncharacterized copper-binding protein</fullName>
    </submittedName>
</protein>
<evidence type="ECO:0000313" key="2">
    <source>
        <dbReference type="Proteomes" id="UP000000233"/>
    </source>
</evidence>
<gene>
    <name evidence="1" type="ordered locus">PST_2279</name>
</gene>
<name>A4VLT7_STUS1</name>
<dbReference type="eggNOG" id="COG4454">
    <property type="taxonomic scope" value="Bacteria"/>
</dbReference>
<dbReference type="Proteomes" id="UP000000233">
    <property type="component" value="Chromosome"/>
</dbReference>
<dbReference type="AlphaFoldDB" id="A4VLT7"/>
<sequence>MAGHAAVFRPARPVAAFALNRMAGWPRFQCWPGSTWRPLLAARRYQGMRWWRARRLRMGTDNNKEASAMPTYKALLLNVLFIGSLIGFDCSHAAGDLTRRTQALPDLRFGSEESDYAVSQKEYQLETGVAYQLKVSSDGQKECAFQAPEFAKSIFLRKVEAGGVEIKAITLVELEFEDAGEAEIFFLPVKPGSYPFYCKGLEGKGMEGRFVVK</sequence>
<keyword evidence="2" id="KW-1185">Reference proteome</keyword>